<keyword evidence="4" id="KW-0804">Transcription</keyword>
<dbReference type="Pfam" id="PF03847">
    <property type="entry name" value="TFIID_20kDa"/>
    <property type="match status" value="1"/>
</dbReference>
<evidence type="ECO:0000313" key="8">
    <source>
        <dbReference type="EMBL" id="KAF0919884.1"/>
    </source>
</evidence>
<feature type="compositionally biased region" description="Polar residues" evidence="6">
    <location>
        <begin position="199"/>
        <end position="213"/>
    </location>
</feature>
<evidence type="ECO:0000256" key="3">
    <source>
        <dbReference type="ARBA" id="ARBA00023015"/>
    </source>
</evidence>
<reference evidence="8 9" key="1">
    <citation type="submission" date="2019-11" db="EMBL/GenBank/DDBJ databases">
        <title>Whole genome sequence of Oryza granulata.</title>
        <authorList>
            <person name="Li W."/>
        </authorList>
    </citation>
    <scope>NUCLEOTIDE SEQUENCE [LARGE SCALE GENOMIC DNA]</scope>
    <source>
        <strain evidence="9">cv. Menghai</strain>
        <tissue evidence="8">Leaf</tissue>
    </source>
</reference>
<feature type="compositionally biased region" description="Low complexity" evidence="6">
    <location>
        <begin position="235"/>
        <end position="245"/>
    </location>
</feature>
<dbReference type="GO" id="GO:0005669">
    <property type="term" value="C:transcription factor TFIID complex"/>
    <property type="evidence" value="ECO:0007669"/>
    <property type="project" value="InterPro"/>
</dbReference>
<proteinExistence type="inferred from homology"/>
<dbReference type="Gene3D" id="1.10.20.10">
    <property type="entry name" value="Histone, subunit A"/>
    <property type="match status" value="1"/>
</dbReference>
<gene>
    <name evidence="8" type="ORF">E2562_032163</name>
</gene>
<dbReference type="InterPro" id="IPR009072">
    <property type="entry name" value="Histone-fold"/>
</dbReference>
<feature type="compositionally biased region" description="Low complexity" evidence="6">
    <location>
        <begin position="288"/>
        <end position="348"/>
    </location>
</feature>
<feature type="domain" description="Transcription initiation factor TFIID subunit 12" evidence="7">
    <location>
        <begin position="392"/>
        <end position="459"/>
    </location>
</feature>
<evidence type="ECO:0000313" key="9">
    <source>
        <dbReference type="Proteomes" id="UP000479710"/>
    </source>
</evidence>
<dbReference type="FunFam" id="1.10.20.10:FF:000011">
    <property type="entry name" value="Transcription initiation factor TFIID subunit 12"/>
    <property type="match status" value="1"/>
</dbReference>
<dbReference type="InterPro" id="IPR037794">
    <property type="entry name" value="TAF12"/>
</dbReference>
<name>A0A6G1E628_9ORYZ</name>
<dbReference type="Proteomes" id="UP000479710">
    <property type="component" value="Unassembled WGS sequence"/>
</dbReference>
<organism evidence="8 9">
    <name type="scientific">Oryza meyeriana var. granulata</name>
    <dbReference type="NCBI Taxonomy" id="110450"/>
    <lineage>
        <taxon>Eukaryota</taxon>
        <taxon>Viridiplantae</taxon>
        <taxon>Streptophyta</taxon>
        <taxon>Embryophyta</taxon>
        <taxon>Tracheophyta</taxon>
        <taxon>Spermatophyta</taxon>
        <taxon>Magnoliopsida</taxon>
        <taxon>Liliopsida</taxon>
        <taxon>Poales</taxon>
        <taxon>Poaceae</taxon>
        <taxon>BOP clade</taxon>
        <taxon>Oryzoideae</taxon>
        <taxon>Oryzeae</taxon>
        <taxon>Oryzinae</taxon>
        <taxon>Oryza</taxon>
        <taxon>Oryza meyeriana</taxon>
    </lineage>
</organism>
<feature type="compositionally biased region" description="Low complexity" evidence="6">
    <location>
        <begin position="90"/>
        <end position="120"/>
    </location>
</feature>
<dbReference type="GO" id="GO:0051123">
    <property type="term" value="P:RNA polymerase II preinitiation complex assembly"/>
    <property type="evidence" value="ECO:0007669"/>
    <property type="project" value="TreeGrafter"/>
</dbReference>
<feature type="compositionally biased region" description="Low complexity" evidence="6">
    <location>
        <begin position="496"/>
        <end position="513"/>
    </location>
</feature>
<dbReference type="GO" id="GO:0003677">
    <property type="term" value="F:DNA binding"/>
    <property type="evidence" value="ECO:0007669"/>
    <property type="project" value="TreeGrafter"/>
</dbReference>
<feature type="compositionally biased region" description="Low complexity" evidence="6">
    <location>
        <begin position="37"/>
        <end position="53"/>
    </location>
</feature>
<evidence type="ECO:0000256" key="4">
    <source>
        <dbReference type="ARBA" id="ARBA00023163"/>
    </source>
</evidence>
<evidence type="ECO:0000256" key="1">
    <source>
        <dbReference type="ARBA" id="ARBA00004123"/>
    </source>
</evidence>
<evidence type="ECO:0000256" key="6">
    <source>
        <dbReference type="SAM" id="MobiDB-lite"/>
    </source>
</evidence>
<feature type="region of interest" description="Disordered" evidence="6">
    <location>
        <begin position="1"/>
        <end position="363"/>
    </location>
</feature>
<feature type="compositionally biased region" description="Polar residues" evidence="6">
    <location>
        <begin position="165"/>
        <end position="192"/>
    </location>
</feature>
<dbReference type="CDD" id="cd07981">
    <property type="entry name" value="HFD_TAF12"/>
    <property type="match status" value="1"/>
</dbReference>
<comment type="subcellular location">
    <subcellularLocation>
        <location evidence="1">Nucleus</location>
    </subcellularLocation>
</comment>
<comment type="caution">
    <text evidence="8">The sequence shown here is derived from an EMBL/GenBank/DDBJ whole genome shotgun (WGS) entry which is preliminary data.</text>
</comment>
<accession>A0A6G1E628</accession>
<keyword evidence="9" id="KW-1185">Reference proteome</keyword>
<dbReference type="AlphaFoldDB" id="A0A6G1E628"/>
<feature type="compositionally biased region" description="Low complexity" evidence="6">
    <location>
        <begin position="9"/>
        <end position="29"/>
    </location>
</feature>
<evidence type="ECO:0000256" key="2">
    <source>
        <dbReference type="ARBA" id="ARBA00007530"/>
    </source>
</evidence>
<evidence type="ECO:0000259" key="7">
    <source>
        <dbReference type="Pfam" id="PF03847"/>
    </source>
</evidence>
<keyword evidence="5" id="KW-0539">Nucleus</keyword>
<sequence>MDAPPPAQPDAAAAPAAPPSSTSASAPSSSPQPNPTPSASTAAPPTPDTTLAPAPTPTPALVQTLEPPAPSPASARPPVPRMRPPYTHLASPITMSSSPATAAASSSSASAPAATSASSAMPRGGVALGLPAHPRAPQTPVGYTGFVPPPTLAAQFGSMHRGPDQPSSTLLRQPSPGIQNIGTVGSINTSQVRPGAISSLPQQTRPNFPSSTAPSPSDSQMPSSQKTPIHALARPPSMASSSPSMTLQQTQPNVSAPLRAPQQRPQVTHPRQYHAPAISHPQTALLIQQQQQKPLQHQHVQQQQQQKPPQHQHLQQQQQQQQNQPQHSLQQNQQPTTLRNQQQISQQQAARTPVSMAQKLDSPATLQATNVQSGDMASVDVDAGGSGNRLLSKRSIHELVAQIDPSEKLDPEVEDVLIDIAEDFVESVATFACSLAKHRKSSTLEAKDVLLHAERSWNITLPGFSGDEIKLYKKPHVNDIHRERLTLIKKSMASESNTKSSAAQAAANQKNQTPKPPATGSP</sequence>
<dbReference type="PANTHER" id="PTHR12264">
    <property type="entry name" value="TRANSCRIPTION INITIATION FACTOR TFIID SUBUNIT 12"/>
    <property type="match status" value="1"/>
</dbReference>
<dbReference type="GO" id="GO:0000124">
    <property type="term" value="C:SAGA complex"/>
    <property type="evidence" value="ECO:0007669"/>
    <property type="project" value="InterPro"/>
</dbReference>
<dbReference type="EMBL" id="SPHZ02000005">
    <property type="protein sequence ID" value="KAF0919884.1"/>
    <property type="molecule type" value="Genomic_DNA"/>
</dbReference>
<comment type="similarity">
    <text evidence="2">Belongs to the TAF12 family.</text>
</comment>
<dbReference type="InterPro" id="IPR003228">
    <property type="entry name" value="TFIID_TAF12_dom"/>
</dbReference>
<evidence type="ECO:0000256" key="5">
    <source>
        <dbReference type="ARBA" id="ARBA00023242"/>
    </source>
</evidence>
<feature type="region of interest" description="Disordered" evidence="6">
    <location>
        <begin position="490"/>
        <end position="522"/>
    </location>
</feature>
<dbReference type="GO" id="GO:0046982">
    <property type="term" value="F:protein heterodimerization activity"/>
    <property type="evidence" value="ECO:0007669"/>
    <property type="project" value="InterPro"/>
</dbReference>
<dbReference type="SUPFAM" id="SSF47113">
    <property type="entry name" value="Histone-fold"/>
    <property type="match status" value="1"/>
</dbReference>
<protein>
    <recommendedName>
        <fullName evidence="7">Transcription initiation factor TFIID subunit 12 domain-containing protein</fullName>
    </recommendedName>
</protein>
<dbReference type="GO" id="GO:0017025">
    <property type="term" value="F:TBP-class protein binding"/>
    <property type="evidence" value="ECO:0007669"/>
    <property type="project" value="TreeGrafter"/>
</dbReference>
<dbReference type="OrthoDB" id="2193432at2759"/>
<keyword evidence="3" id="KW-0805">Transcription regulation</keyword>
<dbReference type="PANTHER" id="PTHR12264:SF21">
    <property type="entry name" value="TRANSCRIPTION INITIATION FACTOR TFIID SUBUNIT 12"/>
    <property type="match status" value="1"/>
</dbReference>
<feature type="compositionally biased region" description="Low complexity" evidence="6">
    <location>
        <begin position="214"/>
        <end position="225"/>
    </location>
</feature>
<feature type="compositionally biased region" description="Pro residues" evidence="6">
    <location>
        <begin position="67"/>
        <end position="83"/>
    </location>
</feature>